<protein>
    <submittedName>
        <fullName evidence="5">Tetratricopeptide repeat protein</fullName>
    </submittedName>
</protein>
<dbReference type="InterPro" id="IPR051012">
    <property type="entry name" value="CellSynth/LPSAsmb/PSIAsmb"/>
</dbReference>
<dbReference type="InterPro" id="IPR019734">
    <property type="entry name" value="TPR_rpt"/>
</dbReference>
<reference evidence="5 6" key="1">
    <citation type="submission" date="2020-10" db="EMBL/GenBank/DDBJ databases">
        <title>Connecting structure to function with the recovery of over 1000 high-quality activated sludge metagenome-assembled genomes encoding full-length rRNA genes using long-read sequencing.</title>
        <authorList>
            <person name="Singleton C.M."/>
            <person name="Petriglieri F."/>
            <person name="Kristensen J.M."/>
            <person name="Kirkegaard R.H."/>
            <person name="Michaelsen T.Y."/>
            <person name="Andersen M.H."/>
            <person name="Karst S.M."/>
            <person name="Dueholm M.S."/>
            <person name="Nielsen P.H."/>
            <person name="Albertsen M."/>
        </authorList>
    </citation>
    <scope>NUCLEOTIDE SEQUENCE [LARGE SCALE GENOMIC DNA]</scope>
    <source>
        <strain evidence="5">Ribe_18-Q3-R11-54_MAXAC.273</strain>
    </source>
</reference>
<keyword evidence="4" id="KW-0732">Signal</keyword>
<dbReference type="PANTHER" id="PTHR45586">
    <property type="entry name" value="TPR REPEAT-CONTAINING PROTEIN PA4667"/>
    <property type="match status" value="1"/>
</dbReference>
<organism evidence="5 6">
    <name type="scientific">Candidatus Opimibacter skivensis</name>
    <dbReference type="NCBI Taxonomy" id="2982028"/>
    <lineage>
        <taxon>Bacteria</taxon>
        <taxon>Pseudomonadati</taxon>
        <taxon>Bacteroidota</taxon>
        <taxon>Saprospiria</taxon>
        <taxon>Saprospirales</taxon>
        <taxon>Saprospiraceae</taxon>
        <taxon>Candidatus Opimibacter</taxon>
    </lineage>
</organism>
<accession>A0A9D7XNW9</accession>
<dbReference type="AlphaFoldDB" id="A0A9D7XNW9"/>
<evidence type="ECO:0000256" key="2">
    <source>
        <dbReference type="ARBA" id="ARBA00022803"/>
    </source>
</evidence>
<gene>
    <name evidence="5" type="ORF">IPP15_09410</name>
</gene>
<name>A0A9D7XNW9_9BACT</name>
<dbReference type="SUPFAM" id="SSF48452">
    <property type="entry name" value="TPR-like"/>
    <property type="match status" value="3"/>
</dbReference>
<proteinExistence type="predicted"/>
<comment type="caution">
    <text evidence="5">The sequence shown here is derived from an EMBL/GenBank/DDBJ whole genome shotgun (WGS) entry which is preliminary data.</text>
</comment>
<evidence type="ECO:0000256" key="4">
    <source>
        <dbReference type="SAM" id="SignalP"/>
    </source>
</evidence>
<evidence type="ECO:0000313" key="6">
    <source>
        <dbReference type="Proteomes" id="UP000808337"/>
    </source>
</evidence>
<feature type="repeat" description="TPR" evidence="3">
    <location>
        <begin position="123"/>
        <end position="156"/>
    </location>
</feature>
<dbReference type="Pfam" id="PF13174">
    <property type="entry name" value="TPR_6"/>
    <property type="match status" value="1"/>
</dbReference>
<evidence type="ECO:0000313" key="5">
    <source>
        <dbReference type="EMBL" id="MBK9982630.1"/>
    </source>
</evidence>
<feature type="signal peptide" evidence="4">
    <location>
        <begin position="1"/>
        <end position="20"/>
    </location>
</feature>
<dbReference type="Proteomes" id="UP000808337">
    <property type="component" value="Unassembled WGS sequence"/>
</dbReference>
<dbReference type="PROSITE" id="PS50005">
    <property type="entry name" value="TPR"/>
    <property type="match status" value="1"/>
</dbReference>
<dbReference type="PANTHER" id="PTHR45586:SF1">
    <property type="entry name" value="LIPOPOLYSACCHARIDE ASSEMBLY PROTEIN B"/>
    <property type="match status" value="1"/>
</dbReference>
<dbReference type="SMART" id="SM00028">
    <property type="entry name" value="TPR"/>
    <property type="match status" value="4"/>
</dbReference>
<keyword evidence="2 3" id="KW-0802">TPR repeat</keyword>
<feature type="chain" id="PRO_5038373610" evidence="4">
    <location>
        <begin position="21"/>
        <end position="610"/>
    </location>
</feature>
<dbReference type="InterPro" id="IPR011990">
    <property type="entry name" value="TPR-like_helical_dom_sf"/>
</dbReference>
<sequence length="610" mass="70494">MTLKFLLPFLFISFGLTVFGQNPKLADQYYLEGEFQKAGDIYLKLHETAKKNNNYSYFNKYIECILALRDYATAEKAIKDQMKETPDDFSMMVTLGNVQERKGDFESAQASYRMAIDKLPPRMDAITRLGNAFIEQAKYDEAIEAYEKGEHLLNKKGIFSYQLADLYRRNSDMPKMIEQYLYSLQDAPERLASIQTLMQRSLQQSDYPELLSQLYAFIQEYPESGQFEEMLAWTFMQQKDYSKAMRQAKALDRRMGENGMRVYRLAQIAANDKDYNTAIDGFDYIFSTQGIGSPYYMEAKRASLATKRRQITDQYNYTVDQLRGLEKEYNSFLSVQGVNAATALIVSELAMLEGLYINDLPKAISLLDQIVDLPGINNYVQANAKLDLGDYYLMSGEVWEATLLYSQVDKAFVEDLIGQDARFRNAKLSYYNGDFEWAQSQFDILKTSTSKLIANDALDMSIFIMDNMGLDSNTDALSSFAKAELLIFQNKLDPAIDSLRALSKKYPEHGLNDDILYMEAKLYEKKRDYKTSEGLYQEIIEKYPKEIRADNSMWFLAQLYENQLNDVEKAKTLYEKLFMDYTDSTFAIEARKRYRALRGDFEPGAEEKTQ</sequence>
<dbReference type="Pfam" id="PF13181">
    <property type="entry name" value="TPR_8"/>
    <property type="match status" value="1"/>
</dbReference>
<keyword evidence="1" id="KW-0677">Repeat</keyword>
<evidence type="ECO:0000256" key="3">
    <source>
        <dbReference type="PROSITE-ProRule" id="PRU00339"/>
    </source>
</evidence>
<evidence type="ECO:0000256" key="1">
    <source>
        <dbReference type="ARBA" id="ARBA00022737"/>
    </source>
</evidence>
<dbReference type="EMBL" id="JADKGY010000006">
    <property type="protein sequence ID" value="MBK9982630.1"/>
    <property type="molecule type" value="Genomic_DNA"/>
</dbReference>
<dbReference type="Gene3D" id="1.25.40.10">
    <property type="entry name" value="Tetratricopeptide repeat domain"/>
    <property type="match status" value="3"/>
</dbReference>